<keyword evidence="3" id="KW-1003">Cell membrane</keyword>
<keyword evidence="2 7" id="KW-0813">Transport</keyword>
<dbReference type="Pfam" id="PF00528">
    <property type="entry name" value="BPD_transp_1"/>
    <property type="match status" value="2"/>
</dbReference>
<dbReference type="RefSeq" id="WP_205260305.1">
    <property type="nucleotide sequence ID" value="NZ_JAERWK010000010.1"/>
</dbReference>
<feature type="transmembrane region" description="Helical" evidence="7">
    <location>
        <begin position="233"/>
        <end position="253"/>
    </location>
</feature>
<comment type="subcellular location">
    <subcellularLocation>
        <location evidence="1 7">Cell membrane</location>
        <topology evidence="1 7">Multi-pass membrane protein</topology>
    </subcellularLocation>
</comment>
<name>A0A939BWB0_9ACTN</name>
<dbReference type="EMBL" id="JAERWK010000010">
    <property type="protein sequence ID" value="MBM9467363.1"/>
    <property type="molecule type" value="Genomic_DNA"/>
</dbReference>
<feature type="transmembrane region" description="Helical" evidence="7">
    <location>
        <begin position="663"/>
        <end position="682"/>
    </location>
</feature>
<proteinExistence type="inferred from homology"/>
<dbReference type="PANTHER" id="PTHR43163">
    <property type="entry name" value="DIPEPTIDE TRANSPORT SYSTEM PERMEASE PROTEIN DPPB-RELATED"/>
    <property type="match status" value="1"/>
</dbReference>
<evidence type="ECO:0000256" key="1">
    <source>
        <dbReference type="ARBA" id="ARBA00004651"/>
    </source>
</evidence>
<feature type="transmembrane region" description="Helical" evidence="7">
    <location>
        <begin position="473"/>
        <end position="494"/>
    </location>
</feature>
<organism evidence="10 11">
    <name type="scientific">Nakamurella leprariae</name>
    <dbReference type="NCBI Taxonomy" id="2803911"/>
    <lineage>
        <taxon>Bacteria</taxon>
        <taxon>Bacillati</taxon>
        <taxon>Actinomycetota</taxon>
        <taxon>Actinomycetes</taxon>
        <taxon>Nakamurellales</taxon>
        <taxon>Nakamurellaceae</taxon>
        <taxon>Nakamurella</taxon>
    </lineage>
</organism>
<feature type="transmembrane region" description="Helical" evidence="7">
    <location>
        <begin position="336"/>
        <end position="358"/>
    </location>
</feature>
<feature type="region of interest" description="Disordered" evidence="8">
    <location>
        <begin position="1"/>
        <end position="26"/>
    </location>
</feature>
<feature type="transmembrane region" description="Helical" evidence="7">
    <location>
        <begin position="135"/>
        <end position="154"/>
    </location>
</feature>
<evidence type="ECO:0000256" key="5">
    <source>
        <dbReference type="ARBA" id="ARBA00022989"/>
    </source>
</evidence>
<feature type="domain" description="ABC transmembrane type-1" evidence="9">
    <location>
        <begin position="129"/>
        <end position="359"/>
    </location>
</feature>
<dbReference type="Gene3D" id="1.10.3720.10">
    <property type="entry name" value="MetI-like"/>
    <property type="match status" value="2"/>
</dbReference>
<dbReference type="InterPro" id="IPR045621">
    <property type="entry name" value="BPD_transp_1_N"/>
</dbReference>
<dbReference type="Pfam" id="PF19300">
    <property type="entry name" value="BPD_transp_1_N"/>
    <property type="match status" value="1"/>
</dbReference>
<reference evidence="10" key="1">
    <citation type="submission" date="2021-01" db="EMBL/GenBank/DDBJ databases">
        <title>YIM 132084 draft genome.</title>
        <authorList>
            <person name="An D."/>
        </authorList>
    </citation>
    <scope>NUCLEOTIDE SEQUENCE</scope>
    <source>
        <strain evidence="10">YIM 132084</strain>
    </source>
</reference>
<evidence type="ECO:0000259" key="9">
    <source>
        <dbReference type="PROSITE" id="PS50928"/>
    </source>
</evidence>
<feature type="transmembrane region" description="Helical" evidence="7">
    <location>
        <begin position="600"/>
        <end position="617"/>
    </location>
</feature>
<dbReference type="Proteomes" id="UP000663792">
    <property type="component" value="Unassembled WGS sequence"/>
</dbReference>
<feature type="transmembrane region" description="Helical" evidence="7">
    <location>
        <begin position="291"/>
        <end position="316"/>
    </location>
</feature>
<feature type="transmembrane region" description="Helical" evidence="7">
    <location>
        <begin position="166"/>
        <end position="196"/>
    </location>
</feature>
<accession>A0A939BWB0</accession>
<evidence type="ECO:0000256" key="7">
    <source>
        <dbReference type="RuleBase" id="RU363032"/>
    </source>
</evidence>
<feature type="transmembrane region" description="Helical" evidence="7">
    <location>
        <begin position="702"/>
        <end position="724"/>
    </location>
</feature>
<dbReference type="SUPFAM" id="SSF161098">
    <property type="entry name" value="MetI-like"/>
    <property type="match status" value="2"/>
</dbReference>
<evidence type="ECO:0000313" key="11">
    <source>
        <dbReference type="Proteomes" id="UP000663792"/>
    </source>
</evidence>
<feature type="domain" description="ABC transmembrane type-1" evidence="9">
    <location>
        <begin position="533"/>
        <end position="724"/>
    </location>
</feature>
<feature type="transmembrane region" description="Helical" evidence="7">
    <location>
        <begin position="537"/>
        <end position="561"/>
    </location>
</feature>
<protein>
    <submittedName>
        <fullName evidence="10">ABC transporter permease subunit</fullName>
    </submittedName>
</protein>
<keyword evidence="6 7" id="KW-0472">Membrane</keyword>
<keyword evidence="5 7" id="KW-1133">Transmembrane helix</keyword>
<comment type="caution">
    <text evidence="10">The sequence shown here is derived from an EMBL/GenBank/DDBJ whole genome shotgun (WGS) entry which is preliminary data.</text>
</comment>
<dbReference type="GO" id="GO:0055085">
    <property type="term" value="P:transmembrane transport"/>
    <property type="evidence" value="ECO:0007669"/>
    <property type="project" value="InterPro"/>
</dbReference>
<dbReference type="InterPro" id="IPR035906">
    <property type="entry name" value="MetI-like_sf"/>
</dbReference>
<sequence>MVTTLPEQAPPPSGPTPPGSTTVVPDGKPAKQSVILPMILRRLLVMIPTLLGVVTITFILTRALGGNPAKQIAGQAADPATIAAIEAEYGFDKPLIVQYWNYITGLFRGDLGTSTVTNEPVLDDLVARFPATLEMIILAIAVALVIGIPLGAWAARTKRKAIGGAISAVTFFTLAVPDFWLALMAIYVFFFVLGWLPAPTGQVSLSATGPENITGAALVDSVITGDWVAFSDAFLHAVLPIGVLGILLSAPIARLMRGAMMVALESDFIRFGTSIGLSRLMLWRYAVRGSIPTVITFTGTLFVLLCGGAILIETVFSWGGVGQYAAQAIQRNDYDATAGFVLVSGIIAMVGFLVIDLIQMKVDPRIRVTGRTRPLRTLFTWRAARSEAELPVAVPVSIDRPGEPITAGPVDEAALDEEERVDPEPVRPKRSMADRFAPVTELGSVLWEIVRDLRPQRIPGAIWRTIRSGNVPLLAGGAIIALMVLAAFIVPTFWKFDVLAPDVLNPLAEPSAEHPFGTDNSGFDVFIRVIYAARTDLWIAFAGVAISAVLGIFLGMLVGYSRKRWVDDVAMRIVDMIQVFPVLIVAVAMVAFSGNSLTNVIWALVFINAPIFMRLARGEVLTVREHRYIEAAGAMGNSRIRTLVKHVLPNIMSQGIVQMGIQLGYAILTVAGLAFLGVGVQAPTAEWGSMILSGKDNIVTGQWWTVTFPGLAILVAVAGFNLLADGVAKARDIYR</sequence>
<evidence type="ECO:0000256" key="4">
    <source>
        <dbReference type="ARBA" id="ARBA00022692"/>
    </source>
</evidence>
<evidence type="ECO:0000256" key="8">
    <source>
        <dbReference type="SAM" id="MobiDB-lite"/>
    </source>
</evidence>
<comment type="similarity">
    <text evidence="7">Belongs to the binding-protein-dependent transport system permease family.</text>
</comment>
<feature type="transmembrane region" description="Helical" evidence="7">
    <location>
        <begin position="573"/>
        <end position="594"/>
    </location>
</feature>
<dbReference type="InterPro" id="IPR000515">
    <property type="entry name" value="MetI-like"/>
</dbReference>
<evidence type="ECO:0000256" key="2">
    <source>
        <dbReference type="ARBA" id="ARBA00022448"/>
    </source>
</evidence>
<keyword evidence="4 7" id="KW-0812">Transmembrane</keyword>
<feature type="transmembrane region" description="Helical" evidence="7">
    <location>
        <begin position="43"/>
        <end position="61"/>
    </location>
</feature>
<feature type="compositionally biased region" description="Pro residues" evidence="8">
    <location>
        <begin position="8"/>
        <end position="18"/>
    </location>
</feature>
<evidence type="ECO:0000256" key="6">
    <source>
        <dbReference type="ARBA" id="ARBA00023136"/>
    </source>
</evidence>
<evidence type="ECO:0000313" key="10">
    <source>
        <dbReference type="EMBL" id="MBM9467363.1"/>
    </source>
</evidence>
<dbReference type="PANTHER" id="PTHR43163:SF6">
    <property type="entry name" value="DIPEPTIDE TRANSPORT SYSTEM PERMEASE PROTEIN DPPB-RELATED"/>
    <property type="match status" value="1"/>
</dbReference>
<dbReference type="PROSITE" id="PS50928">
    <property type="entry name" value="ABC_TM1"/>
    <property type="match status" value="2"/>
</dbReference>
<dbReference type="GO" id="GO:0005886">
    <property type="term" value="C:plasma membrane"/>
    <property type="evidence" value="ECO:0007669"/>
    <property type="project" value="UniProtKB-SubCell"/>
</dbReference>
<gene>
    <name evidence="10" type="ORF">JL106_08730</name>
</gene>
<evidence type="ECO:0000256" key="3">
    <source>
        <dbReference type="ARBA" id="ARBA00022475"/>
    </source>
</evidence>
<dbReference type="CDD" id="cd06261">
    <property type="entry name" value="TM_PBP2"/>
    <property type="match status" value="2"/>
</dbReference>
<keyword evidence="11" id="KW-1185">Reference proteome</keyword>
<dbReference type="AlphaFoldDB" id="A0A939BWB0"/>